<dbReference type="EC" id="2.6.1.9" evidence="9"/>
<dbReference type="InterPro" id="IPR004839">
    <property type="entry name" value="Aminotransferase_I/II_large"/>
</dbReference>
<evidence type="ECO:0000313" key="11">
    <source>
        <dbReference type="EMBL" id="GAA0599861.1"/>
    </source>
</evidence>
<dbReference type="InterPro" id="IPR015422">
    <property type="entry name" value="PyrdxlP-dep_Trfase_small"/>
</dbReference>
<evidence type="ECO:0000256" key="4">
    <source>
        <dbReference type="ARBA" id="ARBA00022576"/>
    </source>
</evidence>
<evidence type="ECO:0000256" key="9">
    <source>
        <dbReference type="HAMAP-Rule" id="MF_01023"/>
    </source>
</evidence>
<comment type="pathway">
    <text evidence="2 9">Amino-acid biosynthesis; L-histidine biosynthesis; L-histidine from 5-phospho-alpha-D-ribose 1-diphosphate: step 7/9.</text>
</comment>
<evidence type="ECO:0000256" key="3">
    <source>
        <dbReference type="ARBA" id="ARBA00011738"/>
    </source>
</evidence>
<evidence type="ECO:0000256" key="7">
    <source>
        <dbReference type="ARBA" id="ARBA00023102"/>
    </source>
</evidence>
<keyword evidence="12" id="KW-1185">Reference proteome</keyword>
<dbReference type="PROSITE" id="PS00599">
    <property type="entry name" value="AA_TRANSFER_CLASS_2"/>
    <property type="match status" value="1"/>
</dbReference>
<comment type="caution">
    <text evidence="11">The sequence shown here is derived from an EMBL/GenBank/DDBJ whole genome shotgun (WGS) entry which is preliminary data.</text>
</comment>
<keyword evidence="9" id="KW-0028">Amino-acid biosynthesis</keyword>
<dbReference type="Gene3D" id="3.40.640.10">
    <property type="entry name" value="Type I PLP-dependent aspartate aminotransferase-like (Major domain)"/>
    <property type="match status" value="1"/>
</dbReference>
<accession>A0ABN1FXK8</accession>
<protein>
    <recommendedName>
        <fullName evidence="9">Histidinol-phosphate aminotransferase</fullName>
        <ecNumber evidence="9">2.6.1.9</ecNumber>
    </recommendedName>
    <alternativeName>
        <fullName evidence="9">Imidazole acetol-phosphate transaminase</fullName>
    </alternativeName>
</protein>
<gene>
    <name evidence="11" type="primary">hisC_1</name>
    <name evidence="9" type="synonym">hisC</name>
    <name evidence="11" type="ORF">GCM10009001_15270</name>
</gene>
<dbReference type="InterPro" id="IPR015424">
    <property type="entry name" value="PyrdxlP-dep_Trfase"/>
</dbReference>
<keyword evidence="6 9" id="KW-0663">Pyridoxal phosphate</keyword>
<evidence type="ECO:0000256" key="5">
    <source>
        <dbReference type="ARBA" id="ARBA00022679"/>
    </source>
</evidence>
<evidence type="ECO:0000256" key="1">
    <source>
        <dbReference type="ARBA" id="ARBA00001933"/>
    </source>
</evidence>
<organism evidence="11 12">
    <name type="scientific">Virgibacillus siamensis</name>
    <dbReference type="NCBI Taxonomy" id="480071"/>
    <lineage>
        <taxon>Bacteria</taxon>
        <taxon>Bacillati</taxon>
        <taxon>Bacillota</taxon>
        <taxon>Bacilli</taxon>
        <taxon>Bacillales</taxon>
        <taxon>Bacillaceae</taxon>
        <taxon>Virgibacillus</taxon>
    </lineage>
</organism>
<keyword evidence="4 9" id="KW-0032">Aminotransferase</keyword>
<dbReference type="InterPro" id="IPR001917">
    <property type="entry name" value="Aminotrans_II_pyridoxalP_BS"/>
</dbReference>
<keyword evidence="7 9" id="KW-0368">Histidine biosynthesis</keyword>
<sequence>MDTKQIINELTPYKPGKQIHEVKEMYGLDRIVKLASNENPFGYTKKLDNLNAFSPSFEVYPDGYTAELRSALAKRLNVDESQLVFGNGSDEIVQSICRAFLYPGVNTVMAVPTFPQYKHNARIEGADVREVPVVNGYHDLQGMLDAIDEETNVVWLCSPNNPTGCAIPHDDFYNFLDQCPDDVLVVLDEAYYEYLDEKKDLDTVENLPQYKNLIVLRTFSKAYGLAGLRIGYGIGNPDLVAKLDVVRGPFNTSSIAQKAALIAMEDDTFIADSVSRNKKIKKEFQQFLDTIDWQYYESETNFLFISTPINSNDVFQYILKQGFIVRPLEGLGCPNAIRVTIGKESDMKELQSIILQLNNKVIEANRS</sequence>
<comment type="subunit">
    <text evidence="3 9">Homodimer.</text>
</comment>
<feature type="modified residue" description="N6-(pyridoxal phosphate)lysine" evidence="9">
    <location>
        <position position="221"/>
    </location>
</feature>
<keyword evidence="5 9" id="KW-0808">Transferase</keyword>
<dbReference type="Pfam" id="PF00155">
    <property type="entry name" value="Aminotran_1_2"/>
    <property type="match status" value="1"/>
</dbReference>
<proteinExistence type="inferred from homology"/>
<dbReference type="InterPro" id="IPR015421">
    <property type="entry name" value="PyrdxlP-dep_Trfase_major"/>
</dbReference>
<evidence type="ECO:0000259" key="10">
    <source>
        <dbReference type="Pfam" id="PF00155"/>
    </source>
</evidence>
<evidence type="ECO:0000256" key="2">
    <source>
        <dbReference type="ARBA" id="ARBA00005011"/>
    </source>
</evidence>
<comment type="similarity">
    <text evidence="9">Belongs to the class-II pyridoxal-phosphate-dependent aminotransferase family. Histidinol-phosphate aminotransferase subfamily.</text>
</comment>
<dbReference type="InterPro" id="IPR005861">
    <property type="entry name" value="HisP_aminotrans"/>
</dbReference>
<dbReference type="HAMAP" id="MF_01023">
    <property type="entry name" value="HisC_aminotrans_2"/>
    <property type="match status" value="1"/>
</dbReference>
<dbReference type="Gene3D" id="3.90.1150.10">
    <property type="entry name" value="Aspartate Aminotransferase, domain 1"/>
    <property type="match status" value="1"/>
</dbReference>
<evidence type="ECO:0000256" key="8">
    <source>
        <dbReference type="ARBA" id="ARBA00047481"/>
    </source>
</evidence>
<dbReference type="NCBIfam" id="TIGR01141">
    <property type="entry name" value="hisC"/>
    <property type="match status" value="1"/>
</dbReference>
<comment type="catalytic activity">
    <reaction evidence="8 9">
        <text>L-histidinol phosphate + 2-oxoglutarate = 3-(imidazol-4-yl)-2-oxopropyl phosphate + L-glutamate</text>
        <dbReference type="Rhea" id="RHEA:23744"/>
        <dbReference type="ChEBI" id="CHEBI:16810"/>
        <dbReference type="ChEBI" id="CHEBI:29985"/>
        <dbReference type="ChEBI" id="CHEBI:57766"/>
        <dbReference type="ChEBI" id="CHEBI:57980"/>
        <dbReference type="EC" id="2.6.1.9"/>
    </reaction>
</comment>
<reference evidence="11 12" key="1">
    <citation type="journal article" date="2019" name="Int. J. Syst. Evol. Microbiol.">
        <title>The Global Catalogue of Microorganisms (GCM) 10K type strain sequencing project: providing services to taxonomists for standard genome sequencing and annotation.</title>
        <authorList>
            <consortium name="The Broad Institute Genomics Platform"/>
            <consortium name="The Broad Institute Genome Sequencing Center for Infectious Disease"/>
            <person name="Wu L."/>
            <person name="Ma J."/>
        </authorList>
    </citation>
    <scope>NUCLEOTIDE SEQUENCE [LARGE SCALE GENOMIC DNA]</scope>
    <source>
        <strain evidence="11 12">JCM 15395</strain>
    </source>
</reference>
<evidence type="ECO:0000313" key="12">
    <source>
        <dbReference type="Proteomes" id="UP001500866"/>
    </source>
</evidence>
<dbReference type="InterPro" id="IPR050106">
    <property type="entry name" value="HistidinolP_aminotransfase"/>
</dbReference>
<comment type="cofactor">
    <cofactor evidence="1 9">
        <name>pyridoxal 5'-phosphate</name>
        <dbReference type="ChEBI" id="CHEBI:597326"/>
    </cofactor>
</comment>
<dbReference type="RefSeq" id="WP_343811793.1">
    <property type="nucleotide sequence ID" value="NZ_BAAADS010000010.1"/>
</dbReference>
<feature type="domain" description="Aminotransferase class I/classII large" evidence="10">
    <location>
        <begin position="31"/>
        <end position="350"/>
    </location>
</feature>
<dbReference type="PANTHER" id="PTHR43643:SF3">
    <property type="entry name" value="HISTIDINOL-PHOSPHATE AMINOTRANSFERASE"/>
    <property type="match status" value="1"/>
</dbReference>
<evidence type="ECO:0000256" key="6">
    <source>
        <dbReference type="ARBA" id="ARBA00022898"/>
    </source>
</evidence>
<dbReference type="SUPFAM" id="SSF53383">
    <property type="entry name" value="PLP-dependent transferases"/>
    <property type="match status" value="1"/>
</dbReference>
<dbReference type="CDD" id="cd00609">
    <property type="entry name" value="AAT_like"/>
    <property type="match status" value="1"/>
</dbReference>
<dbReference type="PANTHER" id="PTHR43643">
    <property type="entry name" value="HISTIDINOL-PHOSPHATE AMINOTRANSFERASE 2"/>
    <property type="match status" value="1"/>
</dbReference>
<name>A0ABN1FXK8_9BACI</name>
<dbReference type="EMBL" id="BAAADS010000010">
    <property type="protein sequence ID" value="GAA0599861.1"/>
    <property type="molecule type" value="Genomic_DNA"/>
</dbReference>
<dbReference type="Proteomes" id="UP001500866">
    <property type="component" value="Unassembled WGS sequence"/>
</dbReference>